<dbReference type="EMBL" id="JAULSO010000004">
    <property type="protein sequence ID" value="KAK3683319.1"/>
    <property type="molecule type" value="Genomic_DNA"/>
</dbReference>
<accession>A0AAE1C8R8</accession>
<feature type="region of interest" description="Disordered" evidence="1">
    <location>
        <begin position="86"/>
        <end position="186"/>
    </location>
</feature>
<dbReference type="AlphaFoldDB" id="A0AAE1C8R8"/>
<gene>
    <name evidence="2" type="ORF">B0T22DRAFT_519095</name>
</gene>
<protein>
    <submittedName>
        <fullName evidence="2">Uncharacterized protein</fullName>
    </submittedName>
</protein>
<reference evidence="2" key="2">
    <citation type="submission" date="2023-06" db="EMBL/GenBank/DDBJ databases">
        <authorList>
            <consortium name="Lawrence Berkeley National Laboratory"/>
            <person name="Haridas S."/>
            <person name="Hensen N."/>
            <person name="Bonometti L."/>
            <person name="Westerberg I."/>
            <person name="Brannstrom I.O."/>
            <person name="Guillou S."/>
            <person name="Cros-Aarteil S."/>
            <person name="Calhoun S."/>
            <person name="Kuo A."/>
            <person name="Mondo S."/>
            <person name="Pangilinan J."/>
            <person name="Riley R."/>
            <person name="Labutti K."/>
            <person name="Andreopoulos B."/>
            <person name="Lipzen A."/>
            <person name="Chen C."/>
            <person name="Yanf M."/>
            <person name="Daum C."/>
            <person name="Ng V."/>
            <person name="Clum A."/>
            <person name="Steindorff A."/>
            <person name="Ohm R."/>
            <person name="Martin F."/>
            <person name="Silar P."/>
            <person name="Natvig D."/>
            <person name="Lalanne C."/>
            <person name="Gautier V."/>
            <person name="Ament-Velasquez S.L."/>
            <person name="Kruys A."/>
            <person name="Hutchinson M.I."/>
            <person name="Powell A.J."/>
            <person name="Barry K."/>
            <person name="Miller A.N."/>
            <person name="Grigoriev I.V."/>
            <person name="Debuchy R."/>
            <person name="Gladieux P."/>
            <person name="Thoren M.H."/>
            <person name="Johannesson H."/>
        </authorList>
    </citation>
    <scope>NUCLEOTIDE SEQUENCE</scope>
    <source>
        <strain evidence="2">CBS 314.62</strain>
    </source>
</reference>
<keyword evidence="3" id="KW-1185">Reference proteome</keyword>
<evidence type="ECO:0000256" key="1">
    <source>
        <dbReference type="SAM" id="MobiDB-lite"/>
    </source>
</evidence>
<organism evidence="2 3">
    <name type="scientific">Podospora appendiculata</name>
    <dbReference type="NCBI Taxonomy" id="314037"/>
    <lineage>
        <taxon>Eukaryota</taxon>
        <taxon>Fungi</taxon>
        <taxon>Dikarya</taxon>
        <taxon>Ascomycota</taxon>
        <taxon>Pezizomycotina</taxon>
        <taxon>Sordariomycetes</taxon>
        <taxon>Sordariomycetidae</taxon>
        <taxon>Sordariales</taxon>
        <taxon>Podosporaceae</taxon>
        <taxon>Podospora</taxon>
    </lineage>
</organism>
<proteinExistence type="predicted"/>
<feature type="compositionally biased region" description="Basic residues" evidence="1">
    <location>
        <begin position="134"/>
        <end position="147"/>
    </location>
</feature>
<dbReference type="Proteomes" id="UP001270362">
    <property type="component" value="Unassembled WGS sequence"/>
</dbReference>
<feature type="compositionally biased region" description="Low complexity" evidence="1">
    <location>
        <begin position="165"/>
        <end position="179"/>
    </location>
</feature>
<comment type="caution">
    <text evidence="2">The sequence shown here is derived from an EMBL/GenBank/DDBJ whole genome shotgun (WGS) entry which is preliminary data.</text>
</comment>
<sequence>MKMAIVCVTGSSGQELAANLAREWRERIKTEVRPEYQTTETVVKEALSIIRSQIKVIEDKRSSFQEKRNDVTAIFTASSKTTTIFSESSSRDWKRWKHRAPKTTSRSSPIAEQPPAQGMARSRAASRTVPLLHPARHRKRRPIHPGRHVPWPKWRQPQRPKRRLAAPPQAQQDPSASPSKEWKERTAKRIRARVDLTEQALNNMKTKKCKLTSPTLTKKVDVDGRDVEGREYIFAYHMVEHPPLARGWYVLRCYDGDESCNPKASPCCVFWTNPSEIRSSTGLSPAMQHFNNRDCKARQGHDPGKGYGKTDEIVRSHGHRVGFMVFSPIMGSYVDEAWVKQANAKLAERLSGDKRNDTR</sequence>
<evidence type="ECO:0000313" key="3">
    <source>
        <dbReference type="Proteomes" id="UP001270362"/>
    </source>
</evidence>
<reference evidence="2" key="1">
    <citation type="journal article" date="2023" name="Mol. Phylogenet. Evol.">
        <title>Genome-scale phylogeny and comparative genomics of the fungal order Sordariales.</title>
        <authorList>
            <person name="Hensen N."/>
            <person name="Bonometti L."/>
            <person name="Westerberg I."/>
            <person name="Brannstrom I.O."/>
            <person name="Guillou S."/>
            <person name="Cros-Aarteil S."/>
            <person name="Calhoun S."/>
            <person name="Haridas S."/>
            <person name="Kuo A."/>
            <person name="Mondo S."/>
            <person name="Pangilinan J."/>
            <person name="Riley R."/>
            <person name="LaButti K."/>
            <person name="Andreopoulos B."/>
            <person name="Lipzen A."/>
            <person name="Chen C."/>
            <person name="Yan M."/>
            <person name="Daum C."/>
            <person name="Ng V."/>
            <person name="Clum A."/>
            <person name="Steindorff A."/>
            <person name="Ohm R.A."/>
            <person name="Martin F."/>
            <person name="Silar P."/>
            <person name="Natvig D.O."/>
            <person name="Lalanne C."/>
            <person name="Gautier V."/>
            <person name="Ament-Velasquez S.L."/>
            <person name="Kruys A."/>
            <person name="Hutchinson M.I."/>
            <person name="Powell A.J."/>
            <person name="Barry K."/>
            <person name="Miller A.N."/>
            <person name="Grigoriev I.V."/>
            <person name="Debuchy R."/>
            <person name="Gladieux P."/>
            <person name="Hiltunen Thoren M."/>
            <person name="Johannesson H."/>
        </authorList>
    </citation>
    <scope>NUCLEOTIDE SEQUENCE</scope>
    <source>
        <strain evidence="2">CBS 314.62</strain>
    </source>
</reference>
<name>A0AAE1C8R8_9PEZI</name>
<evidence type="ECO:0000313" key="2">
    <source>
        <dbReference type="EMBL" id="KAK3683319.1"/>
    </source>
</evidence>